<accession>A0A068CBY9</accession>
<evidence type="ECO:0000313" key="1">
    <source>
        <dbReference type="EMBL" id="AID18216.1"/>
    </source>
</evidence>
<dbReference type="SUPFAM" id="SSF160719">
    <property type="entry name" value="gpW/gp25-like"/>
    <property type="match status" value="1"/>
</dbReference>
<dbReference type="Proteomes" id="UP000027390">
    <property type="component" value="Segment"/>
</dbReference>
<proteinExistence type="predicted"/>
<evidence type="ECO:0000313" key="2">
    <source>
        <dbReference type="Proteomes" id="UP000027390"/>
    </source>
</evidence>
<protein>
    <submittedName>
        <fullName evidence="1">Baseplate wedge protein</fullName>
    </submittedName>
</protein>
<dbReference type="Gene3D" id="3.10.450.40">
    <property type="match status" value="1"/>
</dbReference>
<reference evidence="1 2" key="1">
    <citation type="submission" date="2014-03" db="EMBL/GenBank/DDBJ databases">
        <authorList>
            <person name="Churilla B.M."/>
            <person name="Abrahim M.R."/>
            <person name="Burke K.A."/>
            <person name="Yu V.J."/>
            <person name="Adkins N.L."/>
            <person name="Cohen K.L."/>
            <person name="Colicchio M.A."/>
            <person name="Fasoranti T.O."/>
            <person name="Genkil J.S."/>
            <person name="Kramer Z.J."/>
            <person name="Prout A.K."/>
            <person name="Schafer C.E."/>
            <person name="Schwarz A.G."/>
            <person name="Tish M."/>
            <person name="Vispute N."/>
            <person name="Wilkes K.E."/>
            <person name="Williams C.R."/>
            <person name="Xiao X."/>
            <person name="Yoder B.A."/>
            <person name="Lapin J.S."/>
            <person name="Ott C.T."/>
            <person name="Walburn T.D."/>
            <person name="Bradley K.W."/>
            <person name="Clarke D.Q."/>
            <person name="Lewis M.F."/>
            <person name="Barker L.P."/>
            <person name="Bailey C."/>
            <person name="Asai D.J."/>
            <person name="Bowman C.A."/>
            <person name="Russell D.A."/>
            <person name="Pope W.H."/>
            <person name="Jacobs-Sera D."/>
            <person name="Hendrix R.W."/>
            <person name="Hatfull G.F."/>
        </authorList>
    </citation>
    <scope>NUCLEOTIDE SEQUENCE [LARGE SCALE GENOMIC DNA]</scope>
</reference>
<sequence length="138" mass="15484">MSFSLALENGDLVQRGSQLAVVQGRAKLEQDINLWLLERYGGDRFHLNMGSILQEFIGGIASPSARAEIHAEVFRVLQNYQALQLRRFRENPQNLSASELLVSVDEITTQMTYDTVRVTVKMRNGVNQSSTISVLQST</sequence>
<name>A0A068CBY9_9CAUD</name>
<gene>
    <name evidence="1" type="primary">140</name>
    <name evidence="1" type="ORF">PBI_WILLIS_140</name>
</gene>
<dbReference type="EMBL" id="KJ595575">
    <property type="protein sequence ID" value="AID18216.1"/>
    <property type="molecule type" value="Genomic_DNA"/>
</dbReference>
<organism evidence="1 2">
    <name type="scientific">Mycobacterium phage Willis</name>
    <dbReference type="NCBI Taxonomy" id="1486404"/>
    <lineage>
        <taxon>Viruses</taxon>
        <taxon>Duplodnaviria</taxon>
        <taxon>Heunggongvirae</taxon>
        <taxon>Uroviricota</taxon>
        <taxon>Caudoviricetes</taxon>
        <taxon>Ceeclamvirinae</taxon>
        <taxon>Bixzunavirus</taxon>
        <taxon>Bixzunavirus Bxz1</taxon>
    </lineage>
</organism>